<comment type="caution">
    <text evidence="1">The sequence shown here is derived from an EMBL/GenBank/DDBJ whole genome shotgun (WGS) entry which is preliminary data.</text>
</comment>
<dbReference type="EMBL" id="VSRR010011204">
    <property type="protein sequence ID" value="MPC52860.1"/>
    <property type="molecule type" value="Genomic_DNA"/>
</dbReference>
<organism evidence="1 2">
    <name type="scientific">Portunus trituberculatus</name>
    <name type="common">Swimming crab</name>
    <name type="synonym">Neptunus trituberculatus</name>
    <dbReference type="NCBI Taxonomy" id="210409"/>
    <lineage>
        <taxon>Eukaryota</taxon>
        <taxon>Metazoa</taxon>
        <taxon>Ecdysozoa</taxon>
        <taxon>Arthropoda</taxon>
        <taxon>Crustacea</taxon>
        <taxon>Multicrustacea</taxon>
        <taxon>Malacostraca</taxon>
        <taxon>Eumalacostraca</taxon>
        <taxon>Eucarida</taxon>
        <taxon>Decapoda</taxon>
        <taxon>Pleocyemata</taxon>
        <taxon>Brachyura</taxon>
        <taxon>Eubrachyura</taxon>
        <taxon>Portunoidea</taxon>
        <taxon>Portunidae</taxon>
        <taxon>Portuninae</taxon>
        <taxon>Portunus</taxon>
    </lineage>
</organism>
<evidence type="ECO:0000313" key="1">
    <source>
        <dbReference type="EMBL" id="MPC52860.1"/>
    </source>
</evidence>
<accession>A0A5B7FYL6</accession>
<name>A0A5B7FYL6_PORTR</name>
<protein>
    <submittedName>
        <fullName evidence="1">Uncharacterized protein</fullName>
    </submittedName>
</protein>
<keyword evidence="2" id="KW-1185">Reference proteome</keyword>
<proteinExistence type="predicted"/>
<evidence type="ECO:0000313" key="2">
    <source>
        <dbReference type="Proteomes" id="UP000324222"/>
    </source>
</evidence>
<gene>
    <name evidence="1" type="ORF">E2C01_046739</name>
</gene>
<dbReference type="AlphaFoldDB" id="A0A5B7FYL6"/>
<sequence>MSDTRHPAEPSICVQNSQAWRLPSVCQDEVWVRIAHKQIIFPAQQIGIKQAINKVYTGVFRCRDVKRARSPALATCGSEGCDS</sequence>
<dbReference type="Proteomes" id="UP000324222">
    <property type="component" value="Unassembled WGS sequence"/>
</dbReference>
<reference evidence="1 2" key="1">
    <citation type="submission" date="2019-05" db="EMBL/GenBank/DDBJ databases">
        <title>Another draft genome of Portunus trituberculatus and its Hox gene families provides insights of decapod evolution.</title>
        <authorList>
            <person name="Jeong J.-H."/>
            <person name="Song I."/>
            <person name="Kim S."/>
            <person name="Choi T."/>
            <person name="Kim D."/>
            <person name="Ryu S."/>
            <person name="Kim W."/>
        </authorList>
    </citation>
    <scope>NUCLEOTIDE SEQUENCE [LARGE SCALE GENOMIC DNA]</scope>
    <source>
        <tissue evidence="1">Muscle</tissue>
    </source>
</reference>